<keyword evidence="6" id="KW-1185">Reference proteome</keyword>
<evidence type="ECO:0000313" key="5">
    <source>
        <dbReference type="EMBL" id="KAB5569871.1"/>
    </source>
</evidence>
<dbReference type="PANTHER" id="PTHR46056:SF12">
    <property type="entry name" value="LONG-CHAIN-ALCOHOL OXIDASE"/>
    <property type="match status" value="1"/>
</dbReference>
<keyword evidence="3" id="KW-0274">FAD</keyword>
<sequence length="109" mass="12358">MGFRKALRILIAAGAVEVGTYRIDGQNRVCEGVSRKDLEEFLDTITIPGGLRSREENWTLLFSAHQRVAVGWVPRRKKVELIKMGRAGRQKTYLYVMEVLSRVQLGSIP</sequence>
<dbReference type="EMBL" id="VDCV01000002">
    <property type="protein sequence ID" value="KAB5569871.1"/>
    <property type="molecule type" value="Genomic_DNA"/>
</dbReference>
<evidence type="ECO:0000256" key="2">
    <source>
        <dbReference type="ARBA" id="ARBA00022630"/>
    </source>
</evidence>
<dbReference type="GO" id="GO:0016491">
    <property type="term" value="F:oxidoreductase activity"/>
    <property type="evidence" value="ECO:0007669"/>
    <property type="project" value="UniProtKB-KW"/>
</dbReference>
<dbReference type="AlphaFoldDB" id="A0A5N5NSY2"/>
<name>A0A5N5NSY2_9ROSI</name>
<dbReference type="PANTHER" id="PTHR46056">
    <property type="entry name" value="LONG-CHAIN-ALCOHOL OXIDASE"/>
    <property type="match status" value="1"/>
</dbReference>
<dbReference type="Proteomes" id="UP000326939">
    <property type="component" value="Chromosome 2"/>
</dbReference>
<protein>
    <submittedName>
        <fullName evidence="5">Uncharacterized protein</fullName>
    </submittedName>
</protein>
<accession>A0A5N5NSY2</accession>
<organism evidence="5 6">
    <name type="scientific">Salix brachista</name>
    <dbReference type="NCBI Taxonomy" id="2182728"/>
    <lineage>
        <taxon>Eukaryota</taxon>
        <taxon>Viridiplantae</taxon>
        <taxon>Streptophyta</taxon>
        <taxon>Embryophyta</taxon>
        <taxon>Tracheophyta</taxon>
        <taxon>Spermatophyta</taxon>
        <taxon>Magnoliopsida</taxon>
        <taxon>eudicotyledons</taxon>
        <taxon>Gunneridae</taxon>
        <taxon>Pentapetalae</taxon>
        <taxon>rosids</taxon>
        <taxon>fabids</taxon>
        <taxon>Malpighiales</taxon>
        <taxon>Salicaceae</taxon>
        <taxon>Saliceae</taxon>
        <taxon>Salix</taxon>
    </lineage>
</organism>
<proteinExistence type="inferred from homology"/>
<evidence type="ECO:0000256" key="4">
    <source>
        <dbReference type="ARBA" id="ARBA00023002"/>
    </source>
</evidence>
<comment type="similarity">
    <text evidence="1">Belongs to the GMC oxidoreductase family.</text>
</comment>
<keyword evidence="4" id="KW-0560">Oxidoreductase</keyword>
<evidence type="ECO:0000256" key="3">
    <source>
        <dbReference type="ARBA" id="ARBA00022827"/>
    </source>
</evidence>
<gene>
    <name evidence="5" type="ORF">DKX38_003664</name>
</gene>
<keyword evidence="2" id="KW-0285">Flavoprotein</keyword>
<evidence type="ECO:0000256" key="1">
    <source>
        <dbReference type="ARBA" id="ARBA00010790"/>
    </source>
</evidence>
<evidence type="ECO:0000313" key="6">
    <source>
        <dbReference type="Proteomes" id="UP000326939"/>
    </source>
</evidence>
<comment type="caution">
    <text evidence="5">The sequence shown here is derived from an EMBL/GenBank/DDBJ whole genome shotgun (WGS) entry which is preliminary data.</text>
</comment>
<reference evidence="6" key="1">
    <citation type="journal article" date="2019" name="Gigascience">
        <title>De novo genome assembly of the endangered Acer yangbiense, a plant species with extremely small populations endemic to Yunnan Province, China.</title>
        <authorList>
            <person name="Yang J."/>
            <person name="Wariss H.M."/>
            <person name="Tao L."/>
            <person name="Zhang R."/>
            <person name="Yun Q."/>
            <person name="Hollingsworth P."/>
            <person name="Dao Z."/>
            <person name="Luo G."/>
            <person name="Guo H."/>
            <person name="Ma Y."/>
            <person name="Sun W."/>
        </authorList>
    </citation>
    <scope>NUCLEOTIDE SEQUENCE [LARGE SCALE GENOMIC DNA]</scope>
    <source>
        <strain evidence="6">cv. br00</strain>
    </source>
</reference>